<keyword evidence="2" id="KW-1133">Transmembrane helix</keyword>
<sequence length="139" mass="15628">MTAFNAYWFLYEAIETLVEKQTVLIIIMSVLTTQYFVAIFLVPLIPLFKERYSNEQSEYSRQQPRGPPSEYSALPPPYSVLSEEDGNSDEETQGLPPPYSVLSQQQNENLNQQNGNPGQEPQGPPPPYPGLSEEDGNSD</sequence>
<comment type="caution">
    <text evidence="3">The sequence shown here is derived from an EMBL/GenBank/DDBJ whole genome shotgun (WGS) entry which is preliminary data.</text>
</comment>
<dbReference type="GeneID" id="25259635"/>
<dbReference type="AlphaFoldDB" id="A0A098VRP5"/>
<name>A0A098VRP5_9MICR</name>
<evidence type="ECO:0000256" key="1">
    <source>
        <dbReference type="SAM" id="MobiDB-lite"/>
    </source>
</evidence>
<dbReference type="EMBL" id="JMKJ01000274">
    <property type="protein sequence ID" value="KGG51479.1"/>
    <property type="molecule type" value="Genomic_DNA"/>
</dbReference>
<dbReference type="Proteomes" id="UP000029725">
    <property type="component" value="Unassembled WGS sequence"/>
</dbReference>
<evidence type="ECO:0000313" key="4">
    <source>
        <dbReference type="Proteomes" id="UP000029725"/>
    </source>
</evidence>
<feature type="transmembrane region" description="Helical" evidence="2">
    <location>
        <begin position="23"/>
        <end position="48"/>
    </location>
</feature>
<dbReference type="RefSeq" id="XP_013237915.1">
    <property type="nucleotide sequence ID" value="XM_013382461.1"/>
</dbReference>
<protein>
    <submittedName>
        <fullName evidence="3">Uncharacterized protein</fullName>
    </submittedName>
</protein>
<keyword evidence="2" id="KW-0812">Transmembrane</keyword>
<dbReference type="VEuPathDB" id="MicrosporidiaDB:DI09_347p10"/>
<gene>
    <name evidence="3" type="ORF">DI09_347p10</name>
</gene>
<reference evidence="3 4" key="1">
    <citation type="submission" date="2014-04" db="EMBL/GenBank/DDBJ databases">
        <title>A new species of microsporidia sheds light on the evolution of extreme parasitism.</title>
        <authorList>
            <person name="Haag K.L."/>
            <person name="James T.Y."/>
            <person name="Larsson R."/>
            <person name="Schaer T.M."/>
            <person name="Refardt D."/>
            <person name="Pombert J.-F."/>
            <person name="Ebert D."/>
        </authorList>
    </citation>
    <scope>NUCLEOTIDE SEQUENCE [LARGE SCALE GENOMIC DNA]</scope>
    <source>
        <strain evidence="3 4">UGP3</strain>
        <tissue evidence="3">Spores</tissue>
    </source>
</reference>
<keyword evidence="4" id="KW-1185">Reference proteome</keyword>
<feature type="non-terminal residue" evidence="3">
    <location>
        <position position="139"/>
    </location>
</feature>
<organism evidence="3 4">
    <name type="scientific">Mitosporidium daphniae</name>
    <dbReference type="NCBI Taxonomy" id="1485682"/>
    <lineage>
        <taxon>Eukaryota</taxon>
        <taxon>Fungi</taxon>
        <taxon>Fungi incertae sedis</taxon>
        <taxon>Microsporidia</taxon>
        <taxon>Mitosporidium</taxon>
    </lineage>
</organism>
<evidence type="ECO:0000313" key="3">
    <source>
        <dbReference type="EMBL" id="KGG51479.1"/>
    </source>
</evidence>
<feature type="compositionally biased region" description="Polar residues" evidence="1">
    <location>
        <begin position="54"/>
        <end position="63"/>
    </location>
</feature>
<accession>A0A098VRP5</accession>
<feature type="compositionally biased region" description="Low complexity" evidence="1">
    <location>
        <begin position="104"/>
        <end position="121"/>
    </location>
</feature>
<feature type="compositionally biased region" description="Acidic residues" evidence="1">
    <location>
        <begin position="82"/>
        <end position="92"/>
    </location>
</feature>
<keyword evidence="2" id="KW-0472">Membrane</keyword>
<feature type="region of interest" description="Disordered" evidence="1">
    <location>
        <begin position="54"/>
        <end position="139"/>
    </location>
</feature>
<evidence type="ECO:0000256" key="2">
    <source>
        <dbReference type="SAM" id="Phobius"/>
    </source>
</evidence>
<proteinExistence type="predicted"/>
<dbReference type="HOGENOM" id="CLU_1849895_0_0_1"/>